<feature type="compositionally biased region" description="Polar residues" evidence="1">
    <location>
        <begin position="225"/>
        <end position="281"/>
    </location>
</feature>
<gene>
    <name evidence="4" type="primary">LOC113470188</name>
</gene>
<evidence type="ECO:0000313" key="4">
    <source>
        <dbReference type="RefSeq" id="XP_026684233.1"/>
    </source>
</evidence>
<dbReference type="AlphaFoldDB" id="A0A3Q0JBA8"/>
<reference evidence="4" key="1">
    <citation type="submission" date="2025-08" db="UniProtKB">
        <authorList>
            <consortium name="RefSeq"/>
        </authorList>
    </citation>
    <scope>IDENTIFICATION</scope>
</reference>
<evidence type="ECO:0000313" key="3">
    <source>
        <dbReference type="Proteomes" id="UP000079169"/>
    </source>
</evidence>
<dbReference type="PaxDb" id="121845-A0A3Q0JBA8"/>
<evidence type="ECO:0000256" key="1">
    <source>
        <dbReference type="SAM" id="MobiDB-lite"/>
    </source>
</evidence>
<keyword evidence="3" id="KW-1185">Reference proteome</keyword>
<dbReference type="RefSeq" id="XP_026684233.1">
    <property type="nucleotide sequence ID" value="XM_026828432.1"/>
</dbReference>
<evidence type="ECO:0000256" key="2">
    <source>
        <dbReference type="SAM" id="SignalP"/>
    </source>
</evidence>
<name>A0A3Q0JBA8_DIACI</name>
<feature type="signal peptide" evidence="2">
    <location>
        <begin position="1"/>
        <end position="21"/>
    </location>
</feature>
<keyword evidence="2" id="KW-0732">Signal</keyword>
<dbReference type="GeneID" id="113470188"/>
<feature type="region of interest" description="Disordered" evidence="1">
    <location>
        <begin position="167"/>
        <end position="281"/>
    </location>
</feature>
<sequence>MKVLHLILSVVPFLTFTQVSARQSSSDISVRYAAIIVTHRYSTIFKQRFRKYISNVKNLGSLGKKNYSLKSFKLGLVAKKLNVDCYIVFENALTSYDIYKNVKLLNKSECVINDQTLDKTVVGFKRKNRSRAQRIRSKNRKIKQRQNIIVLINSRKDTMLLAQERNRAKKVYNSTSRNEERNEENNAPKKKYYSQINNNPKNSYNFTPGRRDNSIKSKMGYNAIPGNQGNSKPNKGYITTPSSQGNGNPNKGYNTITGNQGNSNPNKGCITTPSSQGNGNP</sequence>
<proteinExistence type="predicted"/>
<feature type="compositionally biased region" description="Polar residues" evidence="1">
    <location>
        <begin position="194"/>
        <end position="206"/>
    </location>
</feature>
<accession>A0A3Q0JBA8</accession>
<organism evidence="3 4">
    <name type="scientific">Diaphorina citri</name>
    <name type="common">Asian citrus psyllid</name>
    <dbReference type="NCBI Taxonomy" id="121845"/>
    <lineage>
        <taxon>Eukaryota</taxon>
        <taxon>Metazoa</taxon>
        <taxon>Ecdysozoa</taxon>
        <taxon>Arthropoda</taxon>
        <taxon>Hexapoda</taxon>
        <taxon>Insecta</taxon>
        <taxon>Pterygota</taxon>
        <taxon>Neoptera</taxon>
        <taxon>Paraneoptera</taxon>
        <taxon>Hemiptera</taxon>
        <taxon>Sternorrhyncha</taxon>
        <taxon>Psylloidea</taxon>
        <taxon>Psyllidae</taxon>
        <taxon>Diaphorininae</taxon>
        <taxon>Diaphorina</taxon>
    </lineage>
</organism>
<feature type="chain" id="PRO_5018176223" evidence="2">
    <location>
        <begin position="22"/>
        <end position="281"/>
    </location>
</feature>
<feature type="compositionally biased region" description="Basic and acidic residues" evidence="1">
    <location>
        <begin position="177"/>
        <end position="187"/>
    </location>
</feature>
<protein>
    <submittedName>
        <fullName evidence="4">Circumsporozoite protein-like</fullName>
    </submittedName>
</protein>
<dbReference type="KEGG" id="dci:113470188"/>
<dbReference type="Proteomes" id="UP000079169">
    <property type="component" value="Unplaced"/>
</dbReference>